<dbReference type="InterPro" id="IPR028082">
    <property type="entry name" value="Peripla_BP_I"/>
</dbReference>
<keyword evidence="2 7" id="KW-0812">Transmembrane</keyword>
<dbReference type="EMBL" id="JAIPUX010000521">
    <property type="protein sequence ID" value="KAH0626277.1"/>
    <property type="molecule type" value="Genomic_DNA"/>
</dbReference>
<comment type="caution">
    <text evidence="10">The sequence shown here is derived from an EMBL/GenBank/DDBJ whole genome shotgun (WGS) entry which is preliminary data.</text>
</comment>
<feature type="transmembrane region" description="Helical" evidence="7">
    <location>
        <begin position="519"/>
        <end position="542"/>
    </location>
</feature>
<dbReference type="Gene3D" id="3.40.50.2300">
    <property type="match status" value="3"/>
</dbReference>
<keyword evidence="4 7" id="KW-0472">Membrane</keyword>
<evidence type="ECO:0000256" key="5">
    <source>
        <dbReference type="ARBA" id="ARBA00023170"/>
    </source>
</evidence>
<feature type="domain" description="G-protein coupled receptors family 3 profile" evidence="9">
    <location>
        <begin position="507"/>
        <end position="571"/>
    </location>
</feature>
<evidence type="ECO:0000256" key="1">
    <source>
        <dbReference type="ARBA" id="ARBA00004141"/>
    </source>
</evidence>
<evidence type="ECO:0000256" key="2">
    <source>
        <dbReference type="ARBA" id="ARBA00022692"/>
    </source>
</evidence>
<dbReference type="PANTHER" id="PTHR24061:SF599">
    <property type="entry name" value="G-PROTEIN COUPLED RECEPTORS FAMILY 3 PROFILE DOMAIN-CONTAINING PROTEIN"/>
    <property type="match status" value="1"/>
</dbReference>
<dbReference type="Pfam" id="PF01094">
    <property type="entry name" value="ANF_receptor"/>
    <property type="match status" value="1"/>
</dbReference>
<comment type="subcellular location">
    <subcellularLocation>
        <location evidence="1">Membrane</location>
        <topology evidence="1">Multi-pass membrane protein</topology>
    </subcellularLocation>
</comment>
<keyword evidence="11" id="KW-1185">Reference proteome</keyword>
<evidence type="ECO:0000313" key="10">
    <source>
        <dbReference type="EMBL" id="KAH0626277.1"/>
    </source>
</evidence>
<dbReference type="InterPro" id="IPR017978">
    <property type="entry name" value="GPCR_3_C"/>
</dbReference>
<name>A0ABQ7T966_PHRPL</name>
<dbReference type="InterPro" id="IPR001828">
    <property type="entry name" value="ANF_lig-bd_rcpt"/>
</dbReference>
<keyword evidence="8" id="KW-0732">Signal</keyword>
<proteinExistence type="predicted"/>
<dbReference type="InterPro" id="IPR000068">
    <property type="entry name" value="GPCR_3_Ca_sens_rcpt-rel"/>
</dbReference>
<dbReference type="SUPFAM" id="SSF53822">
    <property type="entry name" value="Periplasmic binding protein-like I"/>
    <property type="match status" value="2"/>
</dbReference>
<evidence type="ECO:0000256" key="4">
    <source>
        <dbReference type="ARBA" id="ARBA00023136"/>
    </source>
</evidence>
<keyword evidence="6" id="KW-0325">Glycoprotein</keyword>
<gene>
    <name evidence="10" type="ORF">JD844_001181</name>
</gene>
<feature type="chain" id="PRO_5045828423" description="G-protein coupled receptors family 3 profile domain-containing protein" evidence="8">
    <location>
        <begin position="34"/>
        <end position="684"/>
    </location>
</feature>
<evidence type="ECO:0000256" key="3">
    <source>
        <dbReference type="ARBA" id="ARBA00022989"/>
    </source>
</evidence>
<dbReference type="InterPro" id="IPR000337">
    <property type="entry name" value="GPCR_3"/>
</dbReference>
<keyword evidence="3 7" id="KW-1133">Transmembrane helix</keyword>
<feature type="transmembrane region" description="Helical" evidence="7">
    <location>
        <begin position="563"/>
        <end position="588"/>
    </location>
</feature>
<dbReference type="PANTHER" id="PTHR24061">
    <property type="entry name" value="CALCIUM-SENSING RECEPTOR-RELATED"/>
    <property type="match status" value="1"/>
</dbReference>
<evidence type="ECO:0000256" key="8">
    <source>
        <dbReference type="SAM" id="SignalP"/>
    </source>
</evidence>
<dbReference type="Pfam" id="PF00003">
    <property type="entry name" value="7tm_3"/>
    <property type="match status" value="1"/>
</dbReference>
<dbReference type="PROSITE" id="PS50259">
    <property type="entry name" value="G_PROTEIN_RECEP_F3_4"/>
    <property type="match status" value="1"/>
</dbReference>
<keyword evidence="5" id="KW-0675">Receptor</keyword>
<feature type="signal peptide" evidence="8">
    <location>
        <begin position="1"/>
        <end position="33"/>
    </location>
</feature>
<accession>A0ABQ7T966</accession>
<evidence type="ECO:0000256" key="6">
    <source>
        <dbReference type="ARBA" id="ARBA00023180"/>
    </source>
</evidence>
<dbReference type="PRINTS" id="PR00248">
    <property type="entry name" value="GPCRMGR"/>
</dbReference>
<dbReference type="Proteomes" id="UP000826234">
    <property type="component" value="Unassembled WGS sequence"/>
</dbReference>
<reference evidence="10 11" key="1">
    <citation type="journal article" date="2022" name="Gigascience">
        <title>A chromosome-level genome assembly and annotation of the desert horned lizard, Phrynosoma platyrhinos, provides insight into chromosomal rearrangements among reptiles.</title>
        <authorList>
            <person name="Koochekian N."/>
            <person name="Ascanio A."/>
            <person name="Farleigh K."/>
            <person name="Card D.C."/>
            <person name="Schield D.R."/>
            <person name="Castoe T.A."/>
            <person name="Jezkova T."/>
        </authorList>
    </citation>
    <scope>NUCLEOTIDE SEQUENCE [LARGE SCALE GENOMIC DNA]</scope>
    <source>
        <strain evidence="10">NK-2021</strain>
    </source>
</reference>
<protein>
    <recommendedName>
        <fullName evidence="9">G-protein coupled receptors family 3 profile domain-containing protein</fullName>
    </recommendedName>
</protein>
<organism evidence="10 11">
    <name type="scientific">Phrynosoma platyrhinos</name>
    <name type="common">Desert horned lizard</name>
    <dbReference type="NCBI Taxonomy" id="52577"/>
    <lineage>
        <taxon>Eukaryota</taxon>
        <taxon>Metazoa</taxon>
        <taxon>Chordata</taxon>
        <taxon>Craniata</taxon>
        <taxon>Vertebrata</taxon>
        <taxon>Euteleostomi</taxon>
        <taxon>Lepidosauria</taxon>
        <taxon>Squamata</taxon>
        <taxon>Bifurcata</taxon>
        <taxon>Unidentata</taxon>
        <taxon>Episquamata</taxon>
        <taxon>Toxicofera</taxon>
        <taxon>Iguania</taxon>
        <taxon>Phrynosomatidae</taxon>
        <taxon>Phrynosomatinae</taxon>
        <taxon>Phrynosoma</taxon>
    </lineage>
</organism>
<evidence type="ECO:0000313" key="11">
    <source>
        <dbReference type="Proteomes" id="UP000826234"/>
    </source>
</evidence>
<sequence>MEKNPHHRASFGIGLVGSLICLLLLLKLCYVGCDRHNIKCTGNDPLHIPHEWYQPSEVIIAVVFAIHEINLNPKILPNNTLGFHICDALNDMKMVYRATLDLLFRSRRFLPNYRCGTQKKLIGMVGGFATEISSQMRDFSGLYKIPQMTYGSFEPTLRDQSDFPSLYHMGPNEELQNLGIIQLLLHFGWKWVGLITMDNEGGERFFQVLEPMLSQNGICSAFRKIAPRHARLGSIDEMLVLILKNLPDFLNNEANVVIIYGENDTMVWLAAGLVYMHLVCATHEELISLGKVWILTVQIDITLPISHSFFDIQTLHGAISFMSHSKKIPGFQEFLQTIHPAASEGDGFIKDTWEQAFDCSPSNSNVPTDLLESCTGEENLETLPATLFEMSMTGHSYSIYNAVYALVHAYHMCFSPRSHKAMGTPGRFALHNVEPWQRISFNNNAGDEIRFNEHGELATGIDITNLITFPNNSYVRVKVGRLHSQGLPDNTFKIHAERIQWHENFIQPNKVTCLLQQTVFGIIFSMAISSVLAKTVTVVVAFKASKPGNIVQKWIGKRLAQSIVIFCTLLQSGDVVIGAIVSVIHYMFPQIAFDKYPSEELINIPMVVTKFYQHILALVFAIHEINQNVKILPNITLGFHVFDSLNDEKMIYRTTLNLVMRHLAGVEMMVRIGGGKKNQEKEAK</sequence>
<evidence type="ECO:0000256" key="7">
    <source>
        <dbReference type="SAM" id="Phobius"/>
    </source>
</evidence>
<evidence type="ECO:0000259" key="9">
    <source>
        <dbReference type="PROSITE" id="PS50259"/>
    </source>
</evidence>